<reference evidence="4" key="1">
    <citation type="journal article" date="2014" name="Int. J. Syst. Evol. Microbiol.">
        <title>Complete genome sequence of Corynebacterium casei LMG S-19264T (=DSM 44701T), isolated from a smear-ripened cheese.</title>
        <authorList>
            <consortium name="US DOE Joint Genome Institute (JGI-PGF)"/>
            <person name="Walter F."/>
            <person name="Albersmeier A."/>
            <person name="Kalinowski J."/>
            <person name="Ruckert C."/>
        </authorList>
    </citation>
    <scope>NUCLEOTIDE SEQUENCE</scope>
    <source>
        <strain evidence="4">JCM 14371</strain>
    </source>
</reference>
<comment type="caution">
    <text evidence="4">The sequence shown here is derived from an EMBL/GenBank/DDBJ whole genome shotgun (WGS) entry which is preliminary data.</text>
</comment>
<dbReference type="GO" id="GO:0016853">
    <property type="term" value="F:isomerase activity"/>
    <property type="evidence" value="ECO:0007669"/>
    <property type="project" value="UniProtKB-ARBA"/>
</dbReference>
<dbReference type="EMBL" id="BMOE01000001">
    <property type="protein sequence ID" value="GGJ65955.1"/>
    <property type="molecule type" value="Genomic_DNA"/>
</dbReference>
<dbReference type="GO" id="GO:0018773">
    <property type="term" value="F:acetylpyruvate hydrolase activity"/>
    <property type="evidence" value="ECO:0007669"/>
    <property type="project" value="TreeGrafter"/>
</dbReference>
<dbReference type="Proteomes" id="UP000635726">
    <property type="component" value="Unassembled WGS sequence"/>
</dbReference>
<evidence type="ECO:0000313" key="4">
    <source>
        <dbReference type="EMBL" id="GGJ65955.1"/>
    </source>
</evidence>
<gene>
    <name evidence="4" type="ORF">GCM10008939_07490</name>
</gene>
<dbReference type="RefSeq" id="WP_188960842.1">
    <property type="nucleotide sequence ID" value="NZ_BMOE01000001.1"/>
</dbReference>
<feature type="domain" description="Rv2993c-like N-terminal" evidence="3">
    <location>
        <begin position="1"/>
        <end position="47"/>
    </location>
</feature>
<dbReference type="Pfam" id="PF10370">
    <property type="entry name" value="Rv2993c-like_N"/>
    <property type="match status" value="1"/>
</dbReference>
<dbReference type="PANTHER" id="PTHR11820">
    <property type="entry name" value="ACYLPYRUVASE"/>
    <property type="match status" value="1"/>
</dbReference>
<dbReference type="Gene3D" id="2.30.30.370">
    <property type="entry name" value="FAH"/>
    <property type="match status" value="1"/>
</dbReference>
<evidence type="ECO:0000313" key="5">
    <source>
        <dbReference type="Proteomes" id="UP000635726"/>
    </source>
</evidence>
<feature type="domain" description="Fumarylacetoacetase-like C-terminal" evidence="2">
    <location>
        <begin position="52"/>
        <end position="249"/>
    </location>
</feature>
<accession>A0A917P870</accession>
<dbReference type="Pfam" id="PF01557">
    <property type="entry name" value="FAA_hydrolase"/>
    <property type="match status" value="1"/>
</dbReference>
<protein>
    <recommendedName>
        <fullName evidence="6">2-hydroxyhepta-2,4-diene-1,7-dioate isomerase</fullName>
    </recommendedName>
</protein>
<keyword evidence="5" id="KW-1185">Reference proteome</keyword>
<organism evidence="4 5">
    <name type="scientific">Deinococcus aquiradiocola</name>
    <dbReference type="NCBI Taxonomy" id="393059"/>
    <lineage>
        <taxon>Bacteria</taxon>
        <taxon>Thermotogati</taxon>
        <taxon>Deinococcota</taxon>
        <taxon>Deinococci</taxon>
        <taxon>Deinococcales</taxon>
        <taxon>Deinococcaceae</taxon>
        <taxon>Deinococcus</taxon>
    </lineage>
</organism>
<dbReference type="GO" id="GO:0046872">
    <property type="term" value="F:metal ion binding"/>
    <property type="evidence" value="ECO:0007669"/>
    <property type="project" value="UniProtKB-KW"/>
</dbReference>
<keyword evidence="1" id="KW-0479">Metal-binding</keyword>
<reference evidence="4" key="2">
    <citation type="submission" date="2020-09" db="EMBL/GenBank/DDBJ databases">
        <authorList>
            <person name="Sun Q."/>
            <person name="Ohkuma M."/>
        </authorList>
    </citation>
    <scope>NUCLEOTIDE SEQUENCE</scope>
    <source>
        <strain evidence="4">JCM 14371</strain>
    </source>
</reference>
<evidence type="ECO:0000259" key="3">
    <source>
        <dbReference type="Pfam" id="PF10370"/>
    </source>
</evidence>
<dbReference type="InterPro" id="IPR011234">
    <property type="entry name" value="Fumarylacetoacetase-like_C"/>
</dbReference>
<evidence type="ECO:0008006" key="6">
    <source>
        <dbReference type="Google" id="ProtNLM"/>
    </source>
</evidence>
<sequence length="253" mass="27421">MRIIRGRTGTRTVWGEVEGDTVHVTAGMRGERTGETVPFADVTLLAPAEGGKVVCVGRNYLDHIRELGNDKGDLPTEPGIFLKGANALAEPDGTVAYPDWTENFHYEGELALVIGTRARHLTPQNALAHVAGFTCANDLTARDRQKTDLQWFRAKAADRFCPLGPWLVPDLDPADLRVQTRVNGETRQDGRTSSMIFPVVDVLVYLTRFVTLEPGDVVLTGTPEGVGPVQPGDTVEVEVEGVGVLRTRIGPVA</sequence>
<evidence type="ECO:0000259" key="2">
    <source>
        <dbReference type="Pfam" id="PF01557"/>
    </source>
</evidence>
<dbReference type="InterPro" id="IPR036663">
    <property type="entry name" value="Fumarylacetoacetase_C_sf"/>
</dbReference>
<dbReference type="InterPro" id="IPR018833">
    <property type="entry name" value="Rv2993c-like_N"/>
</dbReference>
<proteinExistence type="predicted"/>
<name>A0A917P870_9DEIO</name>
<dbReference type="FunFam" id="3.90.850.10:FF:000002">
    <property type="entry name" value="2-hydroxyhepta-2,4-diene-1,7-dioate isomerase"/>
    <property type="match status" value="1"/>
</dbReference>
<dbReference type="SUPFAM" id="SSF56529">
    <property type="entry name" value="FAH"/>
    <property type="match status" value="1"/>
</dbReference>
<evidence type="ECO:0000256" key="1">
    <source>
        <dbReference type="ARBA" id="ARBA00022723"/>
    </source>
</evidence>
<dbReference type="Gene3D" id="3.90.850.10">
    <property type="entry name" value="Fumarylacetoacetase-like, C-terminal domain"/>
    <property type="match status" value="1"/>
</dbReference>
<dbReference type="AlphaFoldDB" id="A0A917P870"/>
<dbReference type="GO" id="GO:0019752">
    <property type="term" value="P:carboxylic acid metabolic process"/>
    <property type="evidence" value="ECO:0007669"/>
    <property type="project" value="UniProtKB-ARBA"/>
</dbReference>
<dbReference type="PANTHER" id="PTHR11820:SF7">
    <property type="entry name" value="ACYLPYRUVASE FAHD1, MITOCHONDRIAL"/>
    <property type="match status" value="1"/>
</dbReference>